<feature type="domain" description="Beta-lactamase-related" evidence="1">
    <location>
        <begin position="75"/>
        <end position="387"/>
    </location>
</feature>
<evidence type="ECO:0000313" key="2">
    <source>
        <dbReference type="EMBL" id="MBE9215596.1"/>
    </source>
</evidence>
<dbReference type="SUPFAM" id="SSF56601">
    <property type="entry name" value="beta-lactamase/transpeptidase-like"/>
    <property type="match status" value="1"/>
</dbReference>
<proteinExistence type="predicted"/>
<dbReference type="InterPro" id="IPR050491">
    <property type="entry name" value="AmpC-like"/>
</dbReference>
<reference evidence="2" key="1">
    <citation type="submission" date="2020-10" db="EMBL/GenBank/DDBJ databases">
        <authorList>
            <person name="Castelo-Branco R."/>
            <person name="Eusebio N."/>
            <person name="Adriana R."/>
            <person name="Vieira A."/>
            <person name="Brugerolle De Fraissinette N."/>
            <person name="Rezende De Castro R."/>
            <person name="Schneider M.P."/>
            <person name="Vasconcelos V."/>
            <person name="Leao P.N."/>
        </authorList>
    </citation>
    <scope>NUCLEOTIDE SEQUENCE</scope>
    <source>
        <strain evidence="2">LEGE 06105</strain>
    </source>
</reference>
<dbReference type="PANTHER" id="PTHR46825">
    <property type="entry name" value="D-ALANYL-D-ALANINE-CARBOXYPEPTIDASE/ENDOPEPTIDASE AMPH"/>
    <property type="match status" value="1"/>
</dbReference>
<gene>
    <name evidence="2" type="ORF">IQ247_23500</name>
</gene>
<evidence type="ECO:0000313" key="3">
    <source>
        <dbReference type="Proteomes" id="UP000620559"/>
    </source>
</evidence>
<dbReference type="EMBL" id="JADEWL010000108">
    <property type="protein sequence ID" value="MBE9215596.1"/>
    <property type="molecule type" value="Genomic_DNA"/>
</dbReference>
<comment type="caution">
    <text evidence="2">The sequence shown here is derived from an EMBL/GenBank/DDBJ whole genome shotgun (WGS) entry which is preliminary data.</text>
</comment>
<dbReference type="InterPro" id="IPR012338">
    <property type="entry name" value="Beta-lactam/transpept-like"/>
</dbReference>
<dbReference type="AlphaFoldDB" id="A0A8J7K386"/>
<keyword evidence="3" id="KW-1185">Reference proteome</keyword>
<dbReference type="Gene3D" id="3.40.710.10">
    <property type="entry name" value="DD-peptidase/beta-lactamase superfamily"/>
    <property type="match status" value="1"/>
</dbReference>
<sequence length="407" mass="45170">MKPIYITAISISYAATIILGTTQLQANTFNRNQNITLSQRHILDKRFINKKINHKSVSPEVADKLQTALDKTIEKDGVGASVKIINPLGKWVTTSGVSNLETQTPIQAEDKFQIGSITKTFTAVVVLKLAEEGKLSLDDTLEKWLPEIAQNIPDGNNITIRQLLNGSSGIYDVIENINTPLYQEILKNPRREWKPEELIVYADGKERQEWAYPNTGFFIAGMIIEKATNSTIATEIRRLISEPLGLTNTFFYTEEIPGKLVKGYIDIPPGDGKLDDVSFVNISFTGAAGGLISNPEDVTKFFQALLGGKLLKRHSFKEMFTFIDTKETNINRRYGLGIQLVEAETSELGKFTFIGHGGTIPSGFGAGMWVYPEFGVQLVYSENKQPGSNIPLTILETLSQFNSLEKT</sequence>
<dbReference type="RefSeq" id="WP_193923739.1">
    <property type="nucleotide sequence ID" value="NZ_JADEWL010000108.1"/>
</dbReference>
<organism evidence="2 3">
    <name type="scientific">Plectonema cf. radiosum LEGE 06105</name>
    <dbReference type="NCBI Taxonomy" id="945769"/>
    <lineage>
        <taxon>Bacteria</taxon>
        <taxon>Bacillati</taxon>
        <taxon>Cyanobacteriota</taxon>
        <taxon>Cyanophyceae</taxon>
        <taxon>Oscillatoriophycideae</taxon>
        <taxon>Oscillatoriales</taxon>
        <taxon>Microcoleaceae</taxon>
        <taxon>Plectonema</taxon>
    </lineage>
</organism>
<name>A0A8J7K386_9CYAN</name>
<dbReference type="Proteomes" id="UP000620559">
    <property type="component" value="Unassembled WGS sequence"/>
</dbReference>
<accession>A0A8J7K386</accession>
<evidence type="ECO:0000259" key="1">
    <source>
        <dbReference type="Pfam" id="PF00144"/>
    </source>
</evidence>
<dbReference type="Pfam" id="PF00144">
    <property type="entry name" value="Beta-lactamase"/>
    <property type="match status" value="1"/>
</dbReference>
<protein>
    <submittedName>
        <fullName evidence="2">Beta-lactamase family protein</fullName>
    </submittedName>
</protein>
<dbReference type="PANTHER" id="PTHR46825:SF7">
    <property type="entry name" value="D-ALANYL-D-ALANINE CARBOXYPEPTIDASE"/>
    <property type="match status" value="1"/>
</dbReference>
<dbReference type="InterPro" id="IPR001466">
    <property type="entry name" value="Beta-lactam-related"/>
</dbReference>